<dbReference type="AlphaFoldDB" id="A0A1W9S3V6"/>
<sequence length="183" mass="20916">MKKSIISLVAVAIAFLFLYGCGGGEKYYTSDEITDFNCYELGDPITKAQEKVNWARLYISKKKYDEALKALEEANNILEVANSCDLSLINAKIHLYQALMNIEENRISQARDELGKAESDASQAVDMLPEAQKAELETLLTEMRESFQSMQVKGEEKEQTEKIFKFYKDLSKIISMRSEREEE</sequence>
<dbReference type="Gene3D" id="1.25.40.10">
    <property type="entry name" value="Tetratricopeptide repeat domain"/>
    <property type="match status" value="1"/>
</dbReference>
<dbReference type="Proteomes" id="UP000192611">
    <property type="component" value="Unassembled WGS sequence"/>
</dbReference>
<proteinExistence type="predicted"/>
<dbReference type="SUPFAM" id="SSF48452">
    <property type="entry name" value="TPR-like"/>
    <property type="match status" value="1"/>
</dbReference>
<evidence type="ECO:0000313" key="2">
    <source>
        <dbReference type="EMBL" id="OQX91297.1"/>
    </source>
</evidence>
<accession>A0A1W9S3V6</accession>
<dbReference type="InterPro" id="IPR011990">
    <property type="entry name" value="TPR-like_helical_dom_sf"/>
</dbReference>
<evidence type="ECO:0000313" key="3">
    <source>
        <dbReference type="Proteomes" id="UP000192611"/>
    </source>
</evidence>
<reference evidence="3" key="1">
    <citation type="submission" date="2017-03" db="EMBL/GenBank/DDBJ databases">
        <title>Novel pathways for hydrocarbon cycling and metabolic interdependencies in hydrothermal sediment communities.</title>
        <authorList>
            <person name="Dombrowski N."/>
            <person name="Seitz K."/>
            <person name="Teske A."/>
            <person name="Baker B."/>
        </authorList>
    </citation>
    <scope>NUCLEOTIDE SEQUENCE [LARGE SCALE GENOMIC DNA]</scope>
</reference>
<comment type="caution">
    <text evidence="2">The sequence shown here is derived from an EMBL/GenBank/DDBJ whole genome shotgun (WGS) entry which is preliminary data.</text>
</comment>
<protein>
    <submittedName>
        <fullName evidence="2">Uncharacterized protein</fullName>
    </submittedName>
</protein>
<gene>
    <name evidence="2" type="ORF">B6D57_00230</name>
</gene>
<keyword evidence="1" id="KW-0175">Coiled coil</keyword>
<name>A0A1W9S3V6_9BACT</name>
<evidence type="ECO:0000256" key="1">
    <source>
        <dbReference type="SAM" id="Coils"/>
    </source>
</evidence>
<dbReference type="PROSITE" id="PS51257">
    <property type="entry name" value="PROKAR_LIPOPROTEIN"/>
    <property type="match status" value="1"/>
</dbReference>
<dbReference type="EMBL" id="NATQ01000003">
    <property type="protein sequence ID" value="OQX91297.1"/>
    <property type="molecule type" value="Genomic_DNA"/>
</dbReference>
<organism evidence="2 3">
    <name type="scientific">Candidatus Coatesbacteria bacterium 4484_99</name>
    <dbReference type="NCBI Taxonomy" id="1970774"/>
    <lineage>
        <taxon>Bacteria</taxon>
        <taxon>Candidatus Coatesiibacteriota</taxon>
    </lineage>
</organism>
<feature type="coiled-coil region" evidence="1">
    <location>
        <begin position="61"/>
        <end position="120"/>
    </location>
</feature>